<feature type="domain" description="AB hydrolase-1" evidence="1">
    <location>
        <begin position="32"/>
        <end position="271"/>
    </location>
</feature>
<dbReference type="Proteomes" id="UP000757232">
    <property type="component" value="Unassembled WGS sequence"/>
</dbReference>
<dbReference type="Pfam" id="PF00561">
    <property type="entry name" value="Abhydrolase_1"/>
    <property type="match status" value="1"/>
</dbReference>
<dbReference type="EMBL" id="LNZH02000150">
    <property type="protein sequence ID" value="OCB89738.1"/>
    <property type="molecule type" value="Genomic_DNA"/>
</dbReference>
<evidence type="ECO:0000259" key="1">
    <source>
        <dbReference type="Pfam" id="PF00561"/>
    </source>
</evidence>
<dbReference type="PANTHER" id="PTHR43798:SF33">
    <property type="entry name" value="HYDROLASE, PUTATIVE (AFU_ORTHOLOGUE AFUA_2G14860)-RELATED"/>
    <property type="match status" value="1"/>
</dbReference>
<dbReference type="Gene3D" id="3.40.50.1820">
    <property type="entry name" value="alpha/beta hydrolase"/>
    <property type="match status" value="1"/>
</dbReference>
<keyword evidence="3" id="KW-1185">Reference proteome</keyword>
<evidence type="ECO:0000313" key="2">
    <source>
        <dbReference type="EMBL" id="OCB89738.1"/>
    </source>
</evidence>
<sequence>MSEYAANSKILVSSDGTRIYADASGNPEKPGIVFIHGQGLSGAVFDVIFSDKRFTEEFYLVRYDMRGHGRSGKPDTSEAYESKPYADDFAAVMKAFNLRKPVVVGWSLGSTVCADIAAHLPDTTLAGIVYLAGVPYVGDIVPKICSPEIIGMRPKLFDETSVTTFVTTIKENIDSLFLDTTKIPWDLKCFWIGMAASQRPTHRKLSLSRSQDPTRLFELAAQGLPLLILGGKYDRQVNQENLIEELRPRFKDMEMCIIEKGGSHAVFYENPGEVMERIIVFARRVKAEVGHFYSFSQKSD</sequence>
<dbReference type="OrthoDB" id="408373at2759"/>
<accession>A0A9Q5I145</accession>
<dbReference type="GO" id="GO:0016020">
    <property type="term" value="C:membrane"/>
    <property type="evidence" value="ECO:0007669"/>
    <property type="project" value="TreeGrafter"/>
</dbReference>
<name>A0A9Q5I145_SANBA</name>
<dbReference type="InterPro" id="IPR000073">
    <property type="entry name" value="AB_hydrolase_1"/>
</dbReference>
<dbReference type="AlphaFoldDB" id="A0A9Q5I145"/>
<dbReference type="InterPro" id="IPR029058">
    <property type="entry name" value="AB_hydrolase_fold"/>
</dbReference>
<proteinExistence type="predicted"/>
<organism evidence="2 3">
    <name type="scientific">Sanghuangporus baumii</name>
    <name type="common">Phellinus baumii</name>
    <dbReference type="NCBI Taxonomy" id="108892"/>
    <lineage>
        <taxon>Eukaryota</taxon>
        <taxon>Fungi</taxon>
        <taxon>Dikarya</taxon>
        <taxon>Basidiomycota</taxon>
        <taxon>Agaricomycotina</taxon>
        <taxon>Agaricomycetes</taxon>
        <taxon>Hymenochaetales</taxon>
        <taxon>Hymenochaetaceae</taxon>
        <taxon>Sanghuangporus</taxon>
    </lineage>
</organism>
<comment type="caution">
    <text evidence="2">The sequence shown here is derived from an EMBL/GenBank/DDBJ whole genome shotgun (WGS) entry which is preliminary data.</text>
</comment>
<dbReference type="InterPro" id="IPR050266">
    <property type="entry name" value="AB_hydrolase_sf"/>
</dbReference>
<gene>
    <name evidence="2" type="ORF">A7U60_g3086</name>
</gene>
<dbReference type="SUPFAM" id="SSF53474">
    <property type="entry name" value="alpha/beta-Hydrolases"/>
    <property type="match status" value="1"/>
</dbReference>
<reference evidence="2" key="1">
    <citation type="submission" date="2016-06" db="EMBL/GenBank/DDBJ databases">
        <title>Draft Genome sequence of the fungus Inonotus baumii.</title>
        <authorList>
            <person name="Zhu H."/>
            <person name="Lin W."/>
        </authorList>
    </citation>
    <scope>NUCLEOTIDE SEQUENCE</scope>
    <source>
        <strain evidence="2">821</strain>
    </source>
</reference>
<protein>
    <submittedName>
        <fullName evidence="2">Alpha/beta-hydrolase</fullName>
    </submittedName>
</protein>
<evidence type="ECO:0000313" key="3">
    <source>
        <dbReference type="Proteomes" id="UP000757232"/>
    </source>
</evidence>
<dbReference type="PANTHER" id="PTHR43798">
    <property type="entry name" value="MONOACYLGLYCEROL LIPASE"/>
    <property type="match status" value="1"/>
</dbReference>